<dbReference type="GO" id="GO:0016301">
    <property type="term" value="F:kinase activity"/>
    <property type="evidence" value="ECO:0007669"/>
    <property type="project" value="UniProtKB-KW"/>
</dbReference>
<sequence length="139" mass="15612">MPYIPLLPRPPRKPPPSTPLDAAAAQALSTPGAQQRSRDQYAVRFLRDHAEDIRLAAQRDHQAEVRVWVSEMTETVAEHAAALGYHVTVYLDAWTSRPNGKLVLSWHPNGPGPSVEHRADVRTVWDALRGMLRILLNRN</sequence>
<feature type="compositionally biased region" description="Pro residues" evidence="1">
    <location>
        <begin position="1"/>
        <end position="18"/>
    </location>
</feature>
<proteinExistence type="predicted"/>
<evidence type="ECO:0000256" key="1">
    <source>
        <dbReference type="SAM" id="MobiDB-lite"/>
    </source>
</evidence>
<dbReference type="Proteomes" id="UP000056209">
    <property type="component" value="Unassembled WGS sequence"/>
</dbReference>
<keyword evidence="3" id="KW-1185">Reference proteome</keyword>
<evidence type="ECO:0000313" key="2">
    <source>
        <dbReference type="EMBL" id="GAQ23977.1"/>
    </source>
</evidence>
<reference evidence="3" key="1">
    <citation type="submission" date="2015-11" db="EMBL/GenBank/DDBJ databases">
        <title>Draft Genome Sequence of the Radioresistant Bacterium Deinococcus grandis, Isolated from Freshwater Fish in Japan.</title>
        <authorList>
            <person name="Satoh K."/>
            <person name="Onodera T."/>
            <person name="Omoso K."/>
            <person name="Takeda-Yano K."/>
            <person name="Katayama T."/>
            <person name="Oono Y."/>
            <person name="Narumi I."/>
        </authorList>
    </citation>
    <scope>NUCLEOTIDE SEQUENCE [LARGE SCALE GENOMIC DNA]</scope>
    <source>
        <strain evidence="3">ATCC 43672</strain>
    </source>
</reference>
<evidence type="ECO:0000313" key="3">
    <source>
        <dbReference type="Proteomes" id="UP000056209"/>
    </source>
</evidence>
<accession>A0A100HNK8</accession>
<comment type="caution">
    <text evidence="2">The sequence shown here is derived from an EMBL/GenBank/DDBJ whole genome shotgun (WGS) entry which is preliminary data.</text>
</comment>
<feature type="region of interest" description="Disordered" evidence="1">
    <location>
        <begin position="1"/>
        <end position="38"/>
    </location>
</feature>
<dbReference type="RefSeq" id="WP_153013989.1">
    <property type="nucleotide sequence ID" value="NZ_BCMS01000006.1"/>
</dbReference>
<gene>
    <name evidence="2" type="ORF">DEIGR_400110</name>
</gene>
<dbReference type="AlphaFoldDB" id="A0A100HNK8"/>
<keyword evidence="2" id="KW-0808">Transferase</keyword>
<organism evidence="2 3">
    <name type="scientific">Deinococcus grandis</name>
    <dbReference type="NCBI Taxonomy" id="57498"/>
    <lineage>
        <taxon>Bacteria</taxon>
        <taxon>Thermotogati</taxon>
        <taxon>Deinococcota</taxon>
        <taxon>Deinococci</taxon>
        <taxon>Deinococcales</taxon>
        <taxon>Deinococcaceae</taxon>
        <taxon>Deinococcus</taxon>
    </lineage>
</organism>
<dbReference type="EMBL" id="BCMS01000006">
    <property type="protein sequence ID" value="GAQ23977.1"/>
    <property type="molecule type" value="Genomic_DNA"/>
</dbReference>
<keyword evidence="2" id="KW-0418">Kinase</keyword>
<protein>
    <submittedName>
        <fullName evidence="2">ATPase/histidine kinase/DNA gyrase B/HSP90 domain protein</fullName>
    </submittedName>
</protein>
<name>A0A100HNK8_9DEIO</name>